<keyword evidence="1" id="KW-0479">Metal-binding</keyword>
<dbReference type="InterPro" id="IPR036864">
    <property type="entry name" value="Zn2-C6_fun-type_DNA-bd_sf"/>
</dbReference>
<dbReference type="CDD" id="cd12148">
    <property type="entry name" value="fungal_TF_MHR"/>
    <property type="match status" value="1"/>
</dbReference>
<proteinExistence type="predicted"/>
<dbReference type="SMART" id="SM00066">
    <property type="entry name" value="GAL4"/>
    <property type="match status" value="1"/>
</dbReference>
<dbReference type="InterPro" id="IPR007219">
    <property type="entry name" value="XnlR_reg_dom"/>
</dbReference>
<dbReference type="AlphaFoldDB" id="A0A401L2Y6"/>
<keyword evidence="2" id="KW-0805">Transcription regulation</keyword>
<keyword evidence="9" id="KW-1185">Reference proteome</keyword>
<dbReference type="Proteomes" id="UP000286921">
    <property type="component" value="Unassembled WGS sequence"/>
</dbReference>
<dbReference type="Gene3D" id="4.10.240.10">
    <property type="entry name" value="Zn(2)-C6 fungal-type DNA-binding domain"/>
    <property type="match status" value="1"/>
</dbReference>
<evidence type="ECO:0000313" key="9">
    <source>
        <dbReference type="Proteomes" id="UP000286921"/>
    </source>
</evidence>
<evidence type="ECO:0000256" key="6">
    <source>
        <dbReference type="SAM" id="Coils"/>
    </source>
</evidence>
<dbReference type="InterPro" id="IPR053187">
    <property type="entry name" value="Notoamide_regulator"/>
</dbReference>
<dbReference type="SUPFAM" id="SSF57701">
    <property type="entry name" value="Zn2/Cys6 DNA-binding domain"/>
    <property type="match status" value="1"/>
</dbReference>
<keyword evidence="6" id="KW-0175">Coiled coil</keyword>
<dbReference type="Pfam" id="PF04082">
    <property type="entry name" value="Fungal_trans"/>
    <property type="match status" value="1"/>
</dbReference>
<evidence type="ECO:0000313" key="8">
    <source>
        <dbReference type="EMBL" id="GCB25867.1"/>
    </source>
</evidence>
<keyword evidence="5" id="KW-0539">Nucleus</keyword>
<dbReference type="STRING" id="105351.A0A401L2Y6"/>
<protein>
    <submittedName>
        <fullName evidence="8">Nitrogen assimilation transcription factor nit-4</fullName>
    </submittedName>
</protein>
<accession>A0A401L2Y6</accession>
<dbReference type="CDD" id="cd00067">
    <property type="entry name" value="GAL4"/>
    <property type="match status" value="1"/>
</dbReference>
<evidence type="ECO:0000256" key="2">
    <source>
        <dbReference type="ARBA" id="ARBA00023015"/>
    </source>
</evidence>
<gene>
    <name evidence="8" type="ORF">AAWM_08752</name>
</gene>
<dbReference type="GO" id="GO:0000981">
    <property type="term" value="F:DNA-binding transcription factor activity, RNA polymerase II-specific"/>
    <property type="evidence" value="ECO:0007669"/>
    <property type="project" value="InterPro"/>
</dbReference>
<sequence length="635" mass="71636">MSTPPRSQPPRDFLLHKPLAPALRPETADRPMPFNTNVSVSPIFPKQKASAACRECKRLKCKCSIGSGTTVCDRCIKNQTLCVFDLDEDMRRKLSHKRKLNELEAERDFLQQLVNTLRDSSYDKALQLLGLIRSQAPPAELQLYIKSAMTDGGRQQSPVWTDMYDRTRSPSNTIDFHRPSPHRALTIKRLHSSPVYCVPAEPWTSVTESDEFVSHLVSLWLTWSQPFHNWIDRDLFLRDAQAANLNSQCCSPFLMNCILTEASFYSDHPEAYADPTDRNSKGLHFYEEAKRWYDRMDGQHDLTTLQGCGVFTICKAALGKGEAAWWHLGQLRSLAADHTETYSELAPLTPEGRAATNAIWGIYNISVTTSITWMKYLATTQPDRPLLPCDHGPAETWVPYPREASPVQSHIACVFNSLCELSTINTDASALVFGSGQIPPADSLSRTLQKIRARLARWRDNLPECLTLENVTVPHALTLHMFYHASIMILWGSIKEPGDAAKAGTESMTFAAREVCVDAAESFVQLLRIYRAKWGIDYMCLTTVSCLSTALFTLLSELGDPGRKSAFAELCVVARACSRKWPIMKGLMRMLQLSARKNHVSLLPETHALFVDFEATIWERHDDARFKSIYPNFCI</sequence>
<dbReference type="GO" id="GO:0006351">
    <property type="term" value="P:DNA-templated transcription"/>
    <property type="evidence" value="ECO:0007669"/>
    <property type="project" value="InterPro"/>
</dbReference>
<organism evidence="8 9">
    <name type="scientific">Aspergillus awamori</name>
    <name type="common">Black koji mold</name>
    <dbReference type="NCBI Taxonomy" id="105351"/>
    <lineage>
        <taxon>Eukaryota</taxon>
        <taxon>Fungi</taxon>
        <taxon>Dikarya</taxon>
        <taxon>Ascomycota</taxon>
        <taxon>Pezizomycotina</taxon>
        <taxon>Eurotiomycetes</taxon>
        <taxon>Eurotiomycetidae</taxon>
        <taxon>Eurotiales</taxon>
        <taxon>Aspergillaceae</taxon>
        <taxon>Aspergillus</taxon>
    </lineage>
</organism>
<dbReference type="PANTHER" id="PTHR47256">
    <property type="entry name" value="ZN(II)2CYS6 TRANSCRIPTION FACTOR (EUROFUNG)-RELATED"/>
    <property type="match status" value="1"/>
</dbReference>
<dbReference type="InterPro" id="IPR001138">
    <property type="entry name" value="Zn2Cys6_DnaBD"/>
</dbReference>
<evidence type="ECO:0000259" key="7">
    <source>
        <dbReference type="PROSITE" id="PS00463"/>
    </source>
</evidence>
<keyword evidence="4" id="KW-0804">Transcription</keyword>
<dbReference type="PANTHER" id="PTHR47256:SF4">
    <property type="entry name" value="ZN(II)2CYS6 TRANSCRIPTION FACTOR (EUROFUNG)"/>
    <property type="match status" value="1"/>
</dbReference>
<evidence type="ECO:0000256" key="1">
    <source>
        <dbReference type="ARBA" id="ARBA00022723"/>
    </source>
</evidence>
<comment type="caution">
    <text evidence="8">The sequence shown here is derived from an EMBL/GenBank/DDBJ whole genome shotgun (WGS) entry which is preliminary data.</text>
</comment>
<feature type="domain" description="Zn(2)-C6 fungal-type" evidence="7">
    <location>
        <begin position="52"/>
        <end position="82"/>
    </location>
</feature>
<dbReference type="PROSITE" id="PS00463">
    <property type="entry name" value="ZN2_CY6_FUNGAL_1"/>
    <property type="match status" value="1"/>
</dbReference>
<evidence type="ECO:0000256" key="5">
    <source>
        <dbReference type="ARBA" id="ARBA00023242"/>
    </source>
</evidence>
<name>A0A401L2Y6_ASPAW</name>
<feature type="coiled-coil region" evidence="6">
    <location>
        <begin position="86"/>
        <end position="120"/>
    </location>
</feature>
<keyword evidence="3" id="KW-0238">DNA-binding</keyword>
<dbReference type="GO" id="GO:0008270">
    <property type="term" value="F:zinc ion binding"/>
    <property type="evidence" value="ECO:0007669"/>
    <property type="project" value="InterPro"/>
</dbReference>
<evidence type="ECO:0000256" key="4">
    <source>
        <dbReference type="ARBA" id="ARBA00023163"/>
    </source>
</evidence>
<reference evidence="8 9" key="1">
    <citation type="submission" date="2016-09" db="EMBL/GenBank/DDBJ databases">
        <title>Aspergillus awamori IFM 58123T.</title>
        <authorList>
            <person name="Kusuya Y."/>
            <person name="Shimizu M."/>
            <person name="Takahashi H."/>
            <person name="Yaguchi T."/>
        </authorList>
    </citation>
    <scope>NUCLEOTIDE SEQUENCE [LARGE SCALE GENOMIC DNA]</scope>
    <source>
        <strain evidence="8 9">IFM 58123</strain>
    </source>
</reference>
<evidence type="ECO:0000256" key="3">
    <source>
        <dbReference type="ARBA" id="ARBA00023125"/>
    </source>
</evidence>
<dbReference type="EMBL" id="BDHI01000022">
    <property type="protein sequence ID" value="GCB25867.1"/>
    <property type="molecule type" value="Genomic_DNA"/>
</dbReference>
<dbReference type="GO" id="GO:0003677">
    <property type="term" value="F:DNA binding"/>
    <property type="evidence" value="ECO:0007669"/>
    <property type="project" value="UniProtKB-KW"/>
</dbReference>